<evidence type="ECO:0000313" key="2">
    <source>
        <dbReference type="EMBL" id="GMI23547.1"/>
    </source>
</evidence>
<keyword evidence="3" id="KW-1185">Reference proteome</keyword>
<evidence type="ECO:0000256" key="1">
    <source>
        <dbReference type="SAM" id="MobiDB-lite"/>
    </source>
</evidence>
<feature type="region of interest" description="Disordered" evidence="1">
    <location>
        <begin position="1"/>
        <end position="56"/>
    </location>
</feature>
<reference evidence="2 3" key="1">
    <citation type="journal article" date="2023" name="Commun. Biol.">
        <title>Genome analysis of Parmales, the sister group of diatoms, reveals the evolutionary specialization of diatoms from phago-mixotrophs to photoautotrophs.</title>
        <authorList>
            <person name="Ban H."/>
            <person name="Sato S."/>
            <person name="Yoshikawa S."/>
            <person name="Yamada K."/>
            <person name="Nakamura Y."/>
            <person name="Ichinomiya M."/>
            <person name="Sato N."/>
            <person name="Blanc-Mathieu R."/>
            <person name="Endo H."/>
            <person name="Kuwata A."/>
            <person name="Ogata H."/>
        </authorList>
    </citation>
    <scope>NUCLEOTIDE SEQUENCE [LARGE SCALE GENOMIC DNA]</scope>
</reference>
<feature type="compositionally biased region" description="Basic and acidic residues" evidence="1">
    <location>
        <begin position="8"/>
        <end position="18"/>
    </location>
</feature>
<accession>A0ABQ6MCH0</accession>
<organism evidence="2 3">
    <name type="scientific">Tetraparma gracilis</name>
    <dbReference type="NCBI Taxonomy" id="2962635"/>
    <lineage>
        <taxon>Eukaryota</taxon>
        <taxon>Sar</taxon>
        <taxon>Stramenopiles</taxon>
        <taxon>Ochrophyta</taxon>
        <taxon>Bolidophyceae</taxon>
        <taxon>Parmales</taxon>
        <taxon>Triparmaceae</taxon>
        <taxon>Tetraparma</taxon>
    </lineage>
</organism>
<feature type="non-terminal residue" evidence="2">
    <location>
        <position position="252"/>
    </location>
</feature>
<feature type="compositionally biased region" description="Pro residues" evidence="1">
    <location>
        <begin position="41"/>
        <end position="55"/>
    </location>
</feature>
<comment type="caution">
    <text evidence="2">The sequence shown here is derived from an EMBL/GenBank/DDBJ whole genome shotgun (WGS) entry which is preliminary data.</text>
</comment>
<gene>
    <name evidence="2" type="ORF">TeGR_g10450</name>
</gene>
<feature type="compositionally biased region" description="Low complexity" evidence="1">
    <location>
        <begin position="19"/>
        <end position="28"/>
    </location>
</feature>
<protein>
    <submittedName>
        <fullName evidence="2">Uncharacterized protein</fullName>
    </submittedName>
</protein>
<dbReference type="Proteomes" id="UP001165060">
    <property type="component" value="Unassembled WGS sequence"/>
</dbReference>
<name>A0ABQ6MCH0_9STRA</name>
<proteinExistence type="predicted"/>
<dbReference type="EMBL" id="BRYB01001337">
    <property type="protein sequence ID" value="GMI23547.1"/>
    <property type="molecule type" value="Genomic_DNA"/>
</dbReference>
<evidence type="ECO:0000313" key="3">
    <source>
        <dbReference type="Proteomes" id="UP001165060"/>
    </source>
</evidence>
<sequence length="252" mass="26366">MGGGVSKEAQEAARKSSEEAALAAQAQSRMLEKLLGKADALPPPSQATPGAPPEPEVASAEEVLDLSLSQCALSAAEALARCSRSKKRARLEQARRLCHVRHALRSAFPAGVPPAVSAEPQVADLLATVSLVSCVAGKSLLRPALFPVALSSLQVLQRLLLLLSAVLQDPLAELPADDQDEAKDALKAKDLLLGKLSKLLAVVRRSAKLRKSPDVSVAALELRIAASQMCLVCVPPRDQMGQVFAAGKAVAK</sequence>